<comment type="caution">
    <text evidence="1">The sequence shown here is derived from an EMBL/GenBank/DDBJ whole genome shotgun (WGS) entry which is preliminary data.</text>
</comment>
<dbReference type="AlphaFoldDB" id="A0A821DJ88"/>
<accession>A0A821DJ88</accession>
<gene>
    <name evidence="1" type="ORF">HFQ381_LOCUS34412</name>
</gene>
<name>A0A821DJ88_9BILA</name>
<protein>
    <submittedName>
        <fullName evidence="1">Uncharacterized protein</fullName>
    </submittedName>
</protein>
<feature type="non-terminal residue" evidence="1">
    <location>
        <position position="51"/>
    </location>
</feature>
<dbReference type="Proteomes" id="UP000663851">
    <property type="component" value="Unassembled WGS sequence"/>
</dbReference>
<evidence type="ECO:0000313" key="1">
    <source>
        <dbReference type="EMBL" id="CAF4622409.1"/>
    </source>
</evidence>
<evidence type="ECO:0000313" key="2">
    <source>
        <dbReference type="Proteomes" id="UP000663851"/>
    </source>
</evidence>
<reference evidence="1" key="1">
    <citation type="submission" date="2021-02" db="EMBL/GenBank/DDBJ databases">
        <authorList>
            <person name="Nowell W R."/>
        </authorList>
    </citation>
    <scope>NUCLEOTIDE SEQUENCE</scope>
</reference>
<proteinExistence type="predicted"/>
<organism evidence="1 2">
    <name type="scientific">Rotaria socialis</name>
    <dbReference type="NCBI Taxonomy" id="392032"/>
    <lineage>
        <taxon>Eukaryota</taxon>
        <taxon>Metazoa</taxon>
        <taxon>Spiralia</taxon>
        <taxon>Gnathifera</taxon>
        <taxon>Rotifera</taxon>
        <taxon>Eurotatoria</taxon>
        <taxon>Bdelloidea</taxon>
        <taxon>Philodinida</taxon>
        <taxon>Philodinidae</taxon>
        <taxon>Rotaria</taxon>
    </lineage>
</organism>
<sequence length="51" mass="5983">MTINTYLINKVNAQKHRLNGIIRSNRLPTKSNLCRAFRDNIVYTQKELPPK</sequence>
<dbReference type="EMBL" id="CAJOBO010015698">
    <property type="protein sequence ID" value="CAF4622409.1"/>
    <property type="molecule type" value="Genomic_DNA"/>
</dbReference>